<comment type="caution">
    <text evidence="9">The sequence shown here is derived from an EMBL/GenBank/DDBJ whole genome shotgun (WGS) entry which is preliminary data.</text>
</comment>
<dbReference type="InterPro" id="IPR007208">
    <property type="entry name" value="MrpF/PhaF-like"/>
</dbReference>
<evidence type="ECO:0000256" key="4">
    <source>
        <dbReference type="ARBA" id="ARBA00022475"/>
    </source>
</evidence>
<organism evidence="9 10">
    <name type="scientific">Cycloclasticus pugetii</name>
    <dbReference type="NCBI Taxonomy" id="34068"/>
    <lineage>
        <taxon>Bacteria</taxon>
        <taxon>Pseudomonadati</taxon>
        <taxon>Pseudomonadota</taxon>
        <taxon>Gammaproteobacteria</taxon>
        <taxon>Thiotrichales</taxon>
        <taxon>Piscirickettsiaceae</taxon>
        <taxon>Cycloclasticus</taxon>
    </lineage>
</organism>
<proteinExistence type="inferred from homology"/>
<dbReference type="AlphaFoldDB" id="A0AB33Z472"/>
<evidence type="ECO:0000256" key="3">
    <source>
        <dbReference type="ARBA" id="ARBA00022448"/>
    </source>
</evidence>
<evidence type="ECO:0000256" key="2">
    <source>
        <dbReference type="ARBA" id="ARBA00009212"/>
    </source>
</evidence>
<feature type="transmembrane region" description="Helical" evidence="8">
    <location>
        <begin position="58"/>
        <end position="79"/>
    </location>
</feature>
<protein>
    <submittedName>
        <fullName evidence="9">Multiple resistance and pH regulation protein F</fullName>
    </submittedName>
</protein>
<keyword evidence="7 8" id="KW-0472">Membrane</keyword>
<comment type="subcellular location">
    <subcellularLocation>
        <location evidence="1">Cell membrane</location>
        <topology evidence="1">Multi-pass membrane protein</topology>
    </subcellularLocation>
</comment>
<accession>A0AB33Z472</accession>
<evidence type="ECO:0000256" key="5">
    <source>
        <dbReference type="ARBA" id="ARBA00022692"/>
    </source>
</evidence>
<dbReference type="PANTHER" id="PTHR34702">
    <property type="entry name" value="NA(+)/H(+) ANTIPORTER SUBUNIT F1"/>
    <property type="match status" value="1"/>
</dbReference>
<dbReference type="Proteomes" id="UP000015462">
    <property type="component" value="Unassembled WGS sequence"/>
</dbReference>
<comment type="similarity">
    <text evidence="2">Belongs to the CPA3 antiporters (TC 2.A.63) subunit F family.</text>
</comment>
<evidence type="ECO:0000256" key="7">
    <source>
        <dbReference type="ARBA" id="ARBA00023136"/>
    </source>
</evidence>
<evidence type="ECO:0000256" key="1">
    <source>
        <dbReference type="ARBA" id="ARBA00004651"/>
    </source>
</evidence>
<evidence type="ECO:0000256" key="8">
    <source>
        <dbReference type="SAM" id="Phobius"/>
    </source>
</evidence>
<keyword evidence="3" id="KW-0813">Transport</keyword>
<keyword evidence="4" id="KW-1003">Cell membrane</keyword>
<name>A0AB33Z472_9GAMM</name>
<reference evidence="9 10" key="1">
    <citation type="journal article" date="2013" name="Genome Announc.">
        <title>Genome Sequence of the Pyrene- and Fluoranthene-Degrading Bacterium Cycloclasticus sp. Strain PY97M.</title>
        <authorList>
            <person name="Cui Z."/>
            <person name="Xu G."/>
            <person name="Li Q."/>
            <person name="Gao W."/>
            <person name="Zheng L."/>
        </authorList>
    </citation>
    <scope>NUCLEOTIDE SEQUENCE [LARGE SCALE GENOMIC DNA]</scope>
    <source>
        <strain evidence="9 10">PY97M</strain>
    </source>
</reference>
<dbReference type="RefSeq" id="WP_016389583.1">
    <property type="nucleotide sequence ID" value="NZ_KE646805.1"/>
</dbReference>
<dbReference type="GO" id="GO:0015385">
    <property type="term" value="F:sodium:proton antiporter activity"/>
    <property type="evidence" value="ECO:0007669"/>
    <property type="project" value="TreeGrafter"/>
</dbReference>
<evidence type="ECO:0000313" key="10">
    <source>
        <dbReference type="Proteomes" id="UP000015462"/>
    </source>
</evidence>
<keyword evidence="6 8" id="KW-1133">Transmembrane helix</keyword>
<dbReference type="EMBL" id="ASHL01000001">
    <property type="protein sequence ID" value="EPD14014.1"/>
    <property type="molecule type" value="Genomic_DNA"/>
</dbReference>
<dbReference type="GO" id="GO:0005886">
    <property type="term" value="C:plasma membrane"/>
    <property type="evidence" value="ECO:0007669"/>
    <property type="project" value="UniProtKB-SubCell"/>
</dbReference>
<evidence type="ECO:0000256" key="6">
    <source>
        <dbReference type="ARBA" id="ARBA00022989"/>
    </source>
</evidence>
<keyword evidence="5 8" id="KW-0812">Transmembrane</keyword>
<evidence type="ECO:0000313" key="9">
    <source>
        <dbReference type="EMBL" id="EPD14014.1"/>
    </source>
</evidence>
<feature type="transmembrane region" description="Helical" evidence="8">
    <location>
        <begin position="31"/>
        <end position="51"/>
    </location>
</feature>
<dbReference type="PANTHER" id="PTHR34702:SF1">
    <property type="entry name" value="NA(+)_H(+) ANTIPORTER SUBUNIT F"/>
    <property type="match status" value="1"/>
</dbReference>
<keyword evidence="10" id="KW-1185">Reference proteome</keyword>
<dbReference type="Pfam" id="PF04066">
    <property type="entry name" value="MrpF_PhaF"/>
    <property type="match status" value="1"/>
</dbReference>
<gene>
    <name evidence="9" type="ORF">L196_00905</name>
</gene>
<sequence length="101" mass="11183">MMYAAATLAILVVILLPLVRALLGPTVYDRIAAMNMLGTKTILLIAVYAFLTDRHDLLDIALVYALINFIGVVAVLKLIEQGNFYTEGKTVVNNEQKMKEK</sequence>